<evidence type="ECO:0000256" key="3">
    <source>
        <dbReference type="SAM" id="Coils"/>
    </source>
</evidence>
<dbReference type="Pfam" id="PF00013">
    <property type="entry name" value="KH_1"/>
    <property type="match status" value="1"/>
</dbReference>
<evidence type="ECO:0000313" key="5">
    <source>
        <dbReference type="EMBL" id="GFS88414.1"/>
    </source>
</evidence>
<dbReference type="SMART" id="SM00322">
    <property type="entry name" value="KH"/>
    <property type="match status" value="2"/>
</dbReference>
<evidence type="ECO:0000313" key="6">
    <source>
        <dbReference type="Proteomes" id="UP000887013"/>
    </source>
</evidence>
<evidence type="ECO:0000259" key="4">
    <source>
        <dbReference type="SMART" id="SM00322"/>
    </source>
</evidence>
<dbReference type="InterPro" id="IPR036612">
    <property type="entry name" value="KH_dom_type_1_sf"/>
</dbReference>
<dbReference type="PANTHER" id="PTHR10627">
    <property type="entry name" value="SCP160"/>
    <property type="match status" value="1"/>
</dbReference>
<dbReference type="Gene3D" id="3.30.1370.10">
    <property type="entry name" value="K Homology domain, type 1"/>
    <property type="match status" value="2"/>
</dbReference>
<dbReference type="InterPro" id="IPR004087">
    <property type="entry name" value="KH_dom"/>
</dbReference>
<keyword evidence="1" id="KW-0677">Repeat</keyword>
<reference evidence="5" key="1">
    <citation type="submission" date="2020-08" db="EMBL/GenBank/DDBJ databases">
        <title>Multicomponent nature underlies the extraordinary mechanical properties of spider dragline silk.</title>
        <authorList>
            <person name="Kono N."/>
            <person name="Nakamura H."/>
            <person name="Mori M."/>
            <person name="Yoshida Y."/>
            <person name="Ohtoshi R."/>
            <person name="Malay A.D."/>
            <person name="Moran D.A.P."/>
            <person name="Tomita M."/>
            <person name="Numata K."/>
            <person name="Arakawa K."/>
        </authorList>
    </citation>
    <scope>NUCLEOTIDE SEQUENCE</scope>
</reference>
<protein>
    <submittedName>
        <fullName evidence="5">Vigilin</fullName>
    </submittedName>
</protein>
<dbReference type="EMBL" id="BMAW01052957">
    <property type="protein sequence ID" value="GFS88414.1"/>
    <property type="molecule type" value="Genomic_DNA"/>
</dbReference>
<dbReference type="SUPFAM" id="SSF54791">
    <property type="entry name" value="Eukaryotic type KH-domain (KH-domain type I)"/>
    <property type="match status" value="2"/>
</dbReference>
<organism evidence="5 6">
    <name type="scientific">Nephila pilipes</name>
    <name type="common">Giant wood spider</name>
    <name type="synonym">Nephila maculata</name>
    <dbReference type="NCBI Taxonomy" id="299642"/>
    <lineage>
        <taxon>Eukaryota</taxon>
        <taxon>Metazoa</taxon>
        <taxon>Ecdysozoa</taxon>
        <taxon>Arthropoda</taxon>
        <taxon>Chelicerata</taxon>
        <taxon>Arachnida</taxon>
        <taxon>Araneae</taxon>
        <taxon>Araneomorphae</taxon>
        <taxon>Entelegynae</taxon>
        <taxon>Araneoidea</taxon>
        <taxon>Nephilidae</taxon>
        <taxon>Nephila</taxon>
    </lineage>
</organism>
<gene>
    <name evidence="5" type="primary">Hdlbp</name>
    <name evidence="5" type="ORF">NPIL_89811</name>
</gene>
<evidence type="ECO:0000256" key="1">
    <source>
        <dbReference type="ARBA" id="ARBA00022737"/>
    </source>
</evidence>
<feature type="domain" description="K Homology" evidence="4">
    <location>
        <begin position="158"/>
        <end position="229"/>
    </location>
</feature>
<feature type="domain" description="K Homology" evidence="4">
    <location>
        <begin position="16"/>
        <end position="84"/>
    </location>
</feature>
<evidence type="ECO:0000256" key="2">
    <source>
        <dbReference type="PROSITE-ProRule" id="PRU00117"/>
    </source>
</evidence>
<keyword evidence="6" id="KW-1185">Reference proteome</keyword>
<dbReference type="Proteomes" id="UP000887013">
    <property type="component" value="Unassembled WGS sequence"/>
</dbReference>
<dbReference type="GO" id="GO:0010468">
    <property type="term" value="P:regulation of gene expression"/>
    <property type="evidence" value="ECO:0007669"/>
    <property type="project" value="UniProtKB-ARBA"/>
</dbReference>
<dbReference type="OrthoDB" id="9674523at2759"/>
<keyword evidence="2" id="KW-0694">RNA-binding</keyword>
<comment type="caution">
    <text evidence="5">The sequence shown here is derived from an EMBL/GenBank/DDBJ whole genome shotgun (WGS) entry which is preliminary data.</text>
</comment>
<sequence>MKPKKHLEISNEKQLVGHTAEIKTNPEQYKFLISKKGASIKKVRDKTGIRIVFPDVNDDKNTITIIGRKEEVEAARKELNSLIAQLKDTAEATTEIDPKHYRYFVTREILKQIPNDYGGDAVSSKISSNSCKVVLKGTKDFFEPAKQRLYEIVENLEAMVTVEGIILQEYHHTVLGTIGSKVQNIQWQFNATIKFPDREKPQYDKVTMNGDAHADGLEDEFQVNFEVQRDELKKHTKQQIFKIQDENRKMSNLRRREPKSYRV</sequence>
<proteinExistence type="predicted"/>
<keyword evidence="3" id="KW-0175">Coiled coil</keyword>
<accession>A0A8X6N0W1</accession>
<dbReference type="AlphaFoldDB" id="A0A8X6N0W1"/>
<dbReference type="InterPro" id="IPR004088">
    <property type="entry name" value="KH_dom_type_1"/>
</dbReference>
<feature type="coiled-coil region" evidence="3">
    <location>
        <begin position="69"/>
        <end position="96"/>
    </location>
</feature>
<dbReference type="PANTHER" id="PTHR10627:SF31">
    <property type="entry name" value="DODECA-SATELLITE-BINDING PROTEIN 1, ISOFORM A"/>
    <property type="match status" value="1"/>
</dbReference>
<dbReference type="GO" id="GO:0003729">
    <property type="term" value="F:mRNA binding"/>
    <property type="evidence" value="ECO:0007669"/>
    <property type="project" value="TreeGrafter"/>
</dbReference>
<name>A0A8X6N0W1_NEPPI</name>
<dbReference type="PROSITE" id="PS50084">
    <property type="entry name" value="KH_TYPE_1"/>
    <property type="match status" value="1"/>
</dbReference>